<reference evidence="1 2" key="1">
    <citation type="journal article" date="2016" name="Nat. Commun.">
        <title>Thousands of microbial genomes shed light on interconnected biogeochemical processes in an aquifer system.</title>
        <authorList>
            <person name="Anantharaman K."/>
            <person name="Brown C.T."/>
            <person name="Hug L.A."/>
            <person name="Sharon I."/>
            <person name="Castelle C.J."/>
            <person name="Probst A.J."/>
            <person name="Thomas B.C."/>
            <person name="Singh A."/>
            <person name="Wilkins M.J."/>
            <person name="Karaoz U."/>
            <person name="Brodie E.L."/>
            <person name="Williams K.H."/>
            <person name="Hubbard S.S."/>
            <person name="Banfield J.F."/>
        </authorList>
    </citation>
    <scope>NUCLEOTIDE SEQUENCE [LARGE SCALE GENOMIC DNA]</scope>
</reference>
<accession>A0A1G2K2Z8</accession>
<sequence length="455" mass="49720">MNMFFSSSYSRLDSIALIFATLFILFFAASPGGALAAAIPEFALDTNPVGTAYAGDLVTVTVTPNNFTASTTYFEWFVQNGTTPVVSGYGLASYSFKAPLMLAPYVIKVRVNPGPGFDIKEDGTGILITPSNQYQDTTQKLISPDGSFNVGAVMSNFKLSANPSQPNPGEEVTVSVDSFSFEKERSNFDWYVNGKFIRDASGVGKSYYTFTAGSLGSSYAVQAKITLPNGIANSKTLTIQVVDLSFYWWTNTYIPPWYKGKALPTAGSPVSIMAIANTPGLDASRFIYTWTINNSLMPNSSGTGKNIYSYTQEFPDFQDRVSVLIENYSKTVSKEKTFLSYTTNPRINFYAVSPALGEDTPRVLTRLEAGMGSSVSVLAEPFFYPQGELPLLAYTWQVNGKNIQTTGNQRPNFLTIQPGEDQGASGSSDQLIFLNIVSTNRFQVRLSSSFTLQYK</sequence>
<name>A0A1G2K2Z8_9BACT</name>
<dbReference type="AlphaFoldDB" id="A0A1G2K2Z8"/>
<dbReference type="EMBL" id="MHQC01000051">
    <property type="protein sequence ID" value="OGZ93765.1"/>
    <property type="molecule type" value="Genomic_DNA"/>
</dbReference>
<dbReference type="Proteomes" id="UP000177152">
    <property type="component" value="Unassembled WGS sequence"/>
</dbReference>
<evidence type="ECO:0000313" key="2">
    <source>
        <dbReference type="Proteomes" id="UP000177152"/>
    </source>
</evidence>
<organism evidence="1 2">
    <name type="scientific">Candidatus Sungbacteria bacterium RIFCSPHIGHO2_01_FULL_47_32</name>
    <dbReference type="NCBI Taxonomy" id="1802264"/>
    <lineage>
        <taxon>Bacteria</taxon>
        <taxon>Candidatus Sungiibacteriota</taxon>
    </lineage>
</organism>
<gene>
    <name evidence="1" type="ORF">A2633_02765</name>
</gene>
<protein>
    <submittedName>
        <fullName evidence="1">Uncharacterized protein</fullName>
    </submittedName>
</protein>
<comment type="caution">
    <text evidence="1">The sequence shown here is derived from an EMBL/GenBank/DDBJ whole genome shotgun (WGS) entry which is preliminary data.</text>
</comment>
<evidence type="ECO:0000313" key="1">
    <source>
        <dbReference type="EMBL" id="OGZ93765.1"/>
    </source>
</evidence>
<proteinExistence type="predicted"/>